<name>A0AAU9U3R8_EUPED</name>
<organism evidence="3 4">
    <name type="scientific">Euphydryas editha</name>
    <name type="common">Edith's checkerspot</name>
    <dbReference type="NCBI Taxonomy" id="104508"/>
    <lineage>
        <taxon>Eukaryota</taxon>
        <taxon>Metazoa</taxon>
        <taxon>Ecdysozoa</taxon>
        <taxon>Arthropoda</taxon>
        <taxon>Hexapoda</taxon>
        <taxon>Insecta</taxon>
        <taxon>Pterygota</taxon>
        <taxon>Neoptera</taxon>
        <taxon>Endopterygota</taxon>
        <taxon>Lepidoptera</taxon>
        <taxon>Glossata</taxon>
        <taxon>Ditrysia</taxon>
        <taxon>Papilionoidea</taxon>
        <taxon>Nymphalidae</taxon>
        <taxon>Nymphalinae</taxon>
        <taxon>Euphydryas</taxon>
    </lineage>
</organism>
<protein>
    <submittedName>
        <fullName evidence="3">Uncharacterized protein</fullName>
    </submittedName>
</protein>
<keyword evidence="4" id="KW-1185">Reference proteome</keyword>
<evidence type="ECO:0000313" key="3">
    <source>
        <dbReference type="EMBL" id="CAH2092777.1"/>
    </source>
</evidence>
<dbReference type="EMBL" id="CAKOGL010000012">
    <property type="protein sequence ID" value="CAH2092777.1"/>
    <property type="molecule type" value="Genomic_DNA"/>
</dbReference>
<evidence type="ECO:0000313" key="4">
    <source>
        <dbReference type="Proteomes" id="UP001153954"/>
    </source>
</evidence>
<feature type="compositionally biased region" description="Basic and acidic residues" evidence="1">
    <location>
        <begin position="145"/>
        <end position="170"/>
    </location>
</feature>
<proteinExistence type="predicted"/>
<evidence type="ECO:0000256" key="1">
    <source>
        <dbReference type="SAM" id="MobiDB-lite"/>
    </source>
</evidence>
<gene>
    <name evidence="3" type="ORF">EEDITHA_LOCUS8503</name>
</gene>
<feature type="transmembrane region" description="Helical" evidence="2">
    <location>
        <begin position="6"/>
        <end position="28"/>
    </location>
</feature>
<keyword evidence="2" id="KW-0812">Transmembrane</keyword>
<reference evidence="3" key="1">
    <citation type="submission" date="2022-03" db="EMBL/GenBank/DDBJ databases">
        <authorList>
            <person name="Tunstrom K."/>
        </authorList>
    </citation>
    <scope>NUCLEOTIDE SEQUENCE</scope>
</reference>
<evidence type="ECO:0000256" key="2">
    <source>
        <dbReference type="SAM" id="Phobius"/>
    </source>
</evidence>
<sequence length="244" mass="27738">MLCIPYYILYLMGTGHLLLIAIIFFLCIKKERSRYKASYIPFKNEETYFHPGPNYDFERVQKFQDNNLKVEKYNTTENIVSVKRESDMGITTNTMFEEVLETNVNNQGPTVFIPPNVMEQICNAVLNKSKKGCVSVVTDDTESNGGKDDAESNGGKDDAESNGGKHKEEADLNTVLSREKKQCDTNEYDIVPSPKSVHLRISTRLSNTGVHSKDDKDPALRESYYKYPITLKMAYVNANYNTNN</sequence>
<dbReference type="AlphaFoldDB" id="A0AAU9U3R8"/>
<keyword evidence="2" id="KW-0472">Membrane</keyword>
<accession>A0AAU9U3R8</accession>
<keyword evidence="2" id="KW-1133">Transmembrane helix</keyword>
<dbReference type="Proteomes" id="UP001153954">
    <property type="component" value="Unassembled WGS sequence"/>
</dbReference>
<feature type="region of interest" description="Disordered" evidence="1">
    <location>
        <begin position="136"/>
        <end position="173"/>
    </location>
</feature>
<comment type="caution">
    <text evidence="3">The sequence shown here is derived from an EMBL/GenBank/DDBJ whole genome shotgun (WGS) entry which is preliminary data.</text>
</comment>